<keyword evidence="2" id="KW-1185">Reference proteome</keyword>
<accession>A0A1M6I640</accession>
<proteinExistence type="predicted"/>
<dbReference type="STRING" id="1121955.SAMN02745146_2808"/>
<sequence>MRTDSGRKPDSAAVYFPFPLPGATFACLTCPPASVTNSEFDILDELYFVTSFRDLLQKTSLPVPALENGLRGLLEQDYVKCFYPDPDTELAYEITSFGAIARDCYYLATKAGLLAHNSR</sequence>
<reference evidence="1 2" key="1">
    <citation type="submission" date="2016-11" db="EMBL/GenBank/DDBJ databases">
        <authorList>
            <person name="Jaros S."/>
            <person name="Januszkiewicz K."/>
            <person name="Wedrychowicz H."/>
        </authorList>
    </citation>
    <scope>NUCLEOTIDE SEQUENCE [LARGE SCALE GENOMIC DNA]</scope>
    <source>
        <strain evidence="1 2">DSM 21074</strain>
    </source>
</reference>
<protein>
    <submittedName>
        <fullName evidence="1">Uncharacterized protein</fullName>
    </submittedName>
</protein>
<gene>
    <name evidence="1" type="ORF">SAMN02745146_2808</name>
</gene>
<dbReference type="AlphaFoldDB" id="A0A1M6I640"/>
<name>A0A1M6I640_9BACT</name>
<evidence type="ECO:0000313" key="2">
    <source>
        <dbReference type="Proteomes" id="UP000184418"/>
    </source>
</evidence>
<dbReference type="Proteomes" id="UP000184418">
    <property type="component" value="Unassembled WGS sequence"/>
</dbReference>
<dbReference type="PROSITE" id="PS51257">
    <property type="entry name" value="PROKAR_LIPOPROTEIN"/>
    <property type="match status" value="1"/>
</dbReference>
<evidence type="ECO:0000313" key="1">
    <source>
        <dbReference type="EMBL" id="SHJ29912.1"/>
    </source>
</evidence>
<dbReference type="EMBL" id="FQYN01000005">
    <property type="protein sequence ID" value="SHJ29912.1"/>
    <property type="molecule type" value="Genomic_DNA"/>
</dbReference>
<organism evidence="1 2">
    <name type="scientific">Hymenobacter daecheongensis DSM 21074</name>
    <dbReference type="NCBI Taxonomy" id="1121955"/>
    <lineage>
        <taxon>Bacteria</taxon>
        <taxon>Pseudomonadati</taxon>
        <taxon>Bacteroidota</taxon>
        <taxon>Cytophagia</taxon>
        <taxon>Cytophagales</taxon>
        <taxon>Hymenobacteraceae</taxon>
        <taxon>Hymenobacter</taxon>
    </lineage>
</organism>